<name>A0A7J6TXK1_PEROL</name>
<sequence length="346" mass="38812">MAEILRPRMAERDETIAGLVASTSRLVLYVKRAKINSRIKDEGCNNVDPSSLPGRLPSFKLQSANEVKWNSLYTMIKSVLDAWEVLNSILIEKGKARDKTEMICHAREKIRDGFQTKVISRLTLDCLLPSLLHPKLRLEGVSCLSIVQEFRKPPACKASTKNLGAGARDRSLDDIKLIQQLNEWAIVANTVPPCHGTGPSNEQFCSSSSPSMPAEIIEIPGSDDEVYEEDSCIGNLLGEEKLPRYSLMDGEVEDQLHERVESEVKRYLSLPRHDESYNSFWHKAKVQFPLLSKVALCAKHHCLTTASCESLFSRARDHLGLRRTELKTATLESLLVRQTTDELLGD</sequence>
<dbReference type="GO" id="GO:0046983">
    <property type="term" value="F:protein dimerization activity"/>
    <property type="evidence" value="ECO:0007669"/>
    <property type="project" value="InterPro"/>
</dbReference>
<organism evidence="2 3">
    <name type="scientific">Perkinsus olseni</name>
    <name type="common">Perkinsus atlanticus</name>
    <dbReference type="NCBI Taxonomy" id="32597"/>
    <lineage>
        <taxon>Eukaryota</taxon>
        <taxon>Sar</taxon>
        <taxon>Alveolata</taxon>
        <taxon>Perkinsozoa</taxon>
        <taxon>Perkinsea</taxon>
        <taxon>Perkinsida</taxon>
        <taxon>Perkinsidae</taxon>
        <taxon>Perkinsus</taxon>
    </lineage>
</organism>
<dbReference type="SUPFAM" id="SSF53098">
    <property type="entry name" value="Ribonuclease H-like"/>
    <property type="match status" value="1"/>
</dbReference>
<evidence type="ECO:0000313" key="3">
    <source>
        <dbReference type="Proteomes" id="UP000574390"/>
    </source>
</evidence>
<gene>
    <name evidence="2" type="ORF">FOZ62_024053</name>
</gene>
<dbReference type="InterPro" id="IPR008906">
    <property type="entry name" value="HATC_C_dom"/>
</dbReference>
<accession>A0A7J6TXK1</accession>
<evidence type="ECO:0000259" key="1">
    <source>
        <dbReference type="Pfam" id="PF05699"/>
    </source>
</evidence>
<comment type="caution">
    <text evidence="2">The sequence shown here is derived from an EMBL/GenBank/DDBJ whole genome shotgun (WGS) entry which is preliminary data.</text>
</comment>
<reference evidence="2 3" key="1">
    <citation type="submission" date="2020-04" db="EMBL/GenBank/DDBJ databases">
        <title>Perkinsus olseni comparative genomics.</title>
        <authorList>
            <person name="Bogema D.R."/>
        </authorList>
    </citation>
    <scope>NUCLEOTIDE SEQUENCE [LARGE SCALE GENOMIC DNA]</scope>
    <source>
        <strain evidence="2">ATCC PRA-205</strain>
    </source>
</reference>
<dbReference type="InterPro" id="IPR012337">
    <property type="entry name" value="RNaseH-like_sf"/>
</dbReference>
<evidence type="ECO:0000313" key="2">
    <source>
        <dbReference type="EMBL" id="KAF4749815.1"/>
    </source>
</evidence>
<feature type="domain" description="HAT C-terminal dimerisation" evidence="1">
    <location>
        <begin position="270"/>
        <end position="336"/>
    </location>
</feature>
<proteinExistence type="predicted"/>
<dbReference type="Proteomes" id="UP000574390">
    <property type="component" value="Unassembled WGS sequence"/>
</dbReference>
<dbReference type="Pfam" id="PF05699">
    <property type="entry name" value="Dimer_Tnp_hAT"/>
    <property type="match status" value="1"/>
</dbReference>
<dbReference type="AlphaFoldDB" id="A0A7J6TXK1"/>
<dbReference type="EMBL" id="JABANM010004069">
    <property type="protein sequence ID" value="KAF4749815.1"/>
    <property type="molecule type" value="Genomic_DNA"/>
</dbReference>
<protein>
    <recommendedName>
        <fullName evidence="1">HAT C-terminal dimerisation domain-containing protein</fullName>
    </recommendedName>
</protein>